<evidence type="ECO:0000259" key="5">
    <source>
        <dbReference type="Pfam" id="PF04542"/>
    </source>
</evidence>
<dbReference type="SUPFAM" id="SSF88946">
    <property type="entry name" value="Sigma2 domain of RNA polymerase sigma factors"/>
    <property type="match status" value="1"/>
</dbReference>
<dbReference type="InterPro" id="IPR039425">
    <property type="entry name" value="RNA_pol_sigma-70-like"/>
</dbReference>
<dbReference type="PANTHER" id="PTHR43133:SF51">
    <property type="entry name" value="RNA POLYMERASE SIGMA FACTOR"/>
    <property type="match status" value="1"/>
</dbReference>
<sequence length="179" mass="20897">MELEIALDEQVELCREGDRKAYHQVYHRYAKGMLNSSMRVLNNLADAEDIVQESFIDAFNSLEKFTYRSSFEGWLRRIVINKSISLLRKRKIQWVDSETGNLESGDDHAFDEESFTADIEKIKKAIAQLPENYRVIFNLFVVDELKQEEIAALLKISHSNVRTIYHRARKKVIDAVNLM</sequence>
<keyword evidence="8" id="KW-1185">Reference proteome</keyword>
<dbReference type="Pfam" id="PF04542">
    <property type="entry name" value="Sigma70_r2"/>
    <property type="match status" value="1"/>
</dbReference>
<evidence type="ECO:0000313" key="8">
    <source>
        <dbReference type="Proteomes" id="UP001202248"/>
    </source>
</evidence>
<reference evidence="7 8" key="1">
    <citation type="submission" date="2022-02" db="EMBL/GenBank/DDBJ databases">
        <authorList>
            <person name="Min J."/>
        </authorList>
    </citation>
    <scope>NUCLEOTIDE SEQUENCE [LARGE SCALE GENOMIC DNA]</scope>
    <source>
        <strain evidence="7 8">GR10-1</strain>
    </source>
</reference>
<feature type="domain" description="RNA polymerase sigma-70 region 2" evidence="5">
    <location>
        <begin position="26"/>
        <end position="91"/>
    </location>
</feature>
<dbReference type="CDD" id="cd06171">
    <property type="entry name" value="Sigma70_r4"/>
    <property type="match status" value="1"/>
</dbReference>
<organism evidence="7 8">
    <name type="scientific">Niabella ginsengisoli</name>
    <dbReference type="NCBI Taxonomy" id="522298"/>
    <lineage>
        <taxon>Bacteria</taxon>
        <taxon>Pseudomonadati</taxon>
        <taxon>Bacteroidota</taxon>
        <taxon>Chitinophagia</taxon>
        <taxon>Chitinophagales</taxon>
        <taxon>Chitinophagaceae</taxon>
        <taxon>Niabella</taxon>
    </lineage>
</organism>
<dbReference type="InterPro" id="IPR014284">
    <property type="entry name" value="RNA_pol_sigma-70_dom"/>
</dbReference>
<protein>
    <submittedName>
        <fullName evidence="7">RNA polymerase sigma factor</fullName>
    </submittedName>
</protein>
<dbReference type="Proteomes" id="UP001202248">
    <property type="component" value="Unassembled WGS sequence"/>
</dbReference>
<dbReference type="InterPro" id="IPR013324">
    <property type="entry name" value="RNA_pol_sigma_r3/r4-like"/>
</dbReference>
<dbReference type="SUPFAM" id="SSF88659">
    <property type="entry name" value="Sigma3 and sigma4 domains of RNA polymerase sigma factors"/>
    <property type="match status" value="1"/>
</dbReference>
<dbReference type="Gene3D" id="1.10.10.10">
    <property type="entry name" value="Winged helix-like DNA-binding domain superfamily/Winged helix DNA-binding domain"/>
    <property type="match status" value="1"/>
</dbReference>
<dbReference type="InterPro" id="IPR013325">
    <property type="entry name" value="RNA_pol_sigma_r2"/>
</dbReference>
<evidence type="ECO:0000256" key="1">
    <source>
        <dbReference type="ARBA" id="ARBA00010641"/>
    </source>
</evidence>
<feature type="domain" description="RNA polymerase sigma factor 70 region 4 type 2" evidence="6">
    <location>
        <begin position="120"/>
        <end position="171"/>
    </location>
</feature>
<dbReference type="InterPro" id="IPR007627">
    <property type="entry name" value="RNA_pol_sigma70_r2"/>
</dbReference>
<gene>
    <name evidence="7" type="ORF">MKP09_09170</name>
</gene>
<evidence type="ECO:0000256" key="2">
    <source>
        <dbReference type="ARBA" id="ARBA00023015"/>
    </source>
</evidence>
<dbReference type="Gene3D" id="1.10.1740.10">
    <property type="match status" value="1"/>
</dbReference>
<dbReference type="InterPro" id="IPR036388">
    <property type="entry name" value="WH-like_DNA-bd_sf"/>
</dbReference>
<dbReference type="RefSeq" id="WP_240827415.1">
    <property type="nucleotide sequence ID" value="NZ_JAKWBL010000001.1"/>
</dbReference>
<dbReference type="EMBL" id="JAKWBL010000001">
    <property type="protein sequence ID" value="MCH5598066.1"/>
    <property type="molecule type" value="Genomic_DNA"/>
</dbReference>
<keyword evidence="2" id="KW-0805">Transcription regulation</keyword>
<dbReference type="Pfam" id="PF08281">
    <property type="entry name" value="Sigma70_r4_2"/>
    <property type="match status" value="1"/>
</dbReference>
<dbReference type="NCBIfam" id="TIGR02937">
    <property type="entry name" value="sigma70-ECF"/>
    <property type="match status" value="1"/>
</dbReference>
<keyword evidence="4" id="KW-0804">Transcription</keyword>
<dbReference type="PANTHER" id="PTHR43133">
    <property type="entry name" value="RNA POLYMERASE ECF-TYPE SIGMA FACTO"/>
    <property type="match status" value="1"/>
</dbReference>
<evidence type="ECO:0000256" key="4">
    <source>
        <dbReference type="ARBA" id="ARBA00023163"/>
    </source>
</evidence>
<keyword evidence="3" id="KW-0731">Sigma factor</keyword>
<evidence type="ECO:0000313" key="7">
    <source>
        <dbReference type="EMBL" id="MCH5598066.1"/>
    </source>
</evidence>
<proteinExistence type="inferred from homology"/>
<evidence type="ECO:0000256" key="3">
    <source>
        <dbReference type="ARBA" id="ARBA00023082"/>
    </source>
</evidence>
<comment type="caution">
    <text evidence="7">The sequence shown here is derived from an EMBL/GenBank/DDBJ whole genome shotgun (WGS) entry which is preliminary data.</text>
</comment>
<name>A0ABS9SI70_9BACT</name>
<accession>A0ABS9SI70</accession>
<dbReference type="InterPro" id="IPR013249">
    <property type="entry name" value="RNA_pol_sigma70_r4_t2"/>
</dbReference>
<evidence type="ECO:0000259" key="6">
    <source>
        <dbReference type="Pfam" id="PF08281"/>
    </source>
</evidence>
<comment type="similarity">
    <text evidence="1">Belongs to the sigma-70 factor family. ECF subfamily.</text>
</comment>